<dbReference type="AlphaFoldDB" id="A0A222P4A9"/>
<dbReference type="NCBIfam" id="NF043026">
    <property type="entry name" value="T4SS_AnkK"/>
    <property type="match status" value="1"/>
</dbReference>
<accession>A0A222P4A9</accession>
<dbReference type="OrthoDB" id="5652348at2"/>
<dbReference type="Proteomes" id="UP000201728">
    <property type="component" value="Chromosome"/>
</dbReference>
<keyword evidence="2" id="KW-1185">Reference proteome</keyword>
<dbReference type="EMBL" id="CP016397">
    <property type="protein sequence ID" value="ASQ46657.1"/>
    <property type="molecule type" value="Genomic_DNA"/>
</dbReference>
<evidence type="ECO:0000313" key="2">
    <source>
        <dbReference type="Proteomes" id="UP000201728"/>
    </source>
</evidence>
<sequence length="644" mass="74401">MPKFYDKTDITTGAASHSGHIVYKEALFKSTKKVVFKLNKHNQSLLSLFEASLTHLISLFLKSNLTPKQRVVRNEEGQIIGLAAEHFCYTAARRETLLPNFCSLKKTAAGYKLKSKKREKAEDIPIYFLNEFYSGFFADLYQAFLKGKVILDMESLASILCSAYTLEEDDLHKGNLGFYIVEREKKPRVVFFKIDNDLLLSNSLMSRYEARIEHWGHGEDAFKITARDLLEFPKLTDSKNHYWPTCLRYFVKYNDPKVYNSAETNAFIQLGKNAEFQQAKWRTWYSHILLQSAMVENYLERSLNKADPYERAQLALISQATMSRLSQLKAVLFSIEEFRHYVATVNNETLGEEIFTHHPKLNKADYQPVLNRQIEFYKELCVSENGFKKGDTPLHVAIRLGDYRYHETWGYFREFANQVNDKGEKPLDVAVKMAQTHLSTNADIAIEDPRSNPFSIMKHLLNEGVDKTKSYKRFGDENKQLKIRSYHLQGSPYLERAKTAKTAEDLIEVLRDIGEDYRFSLKMKKEISVYCLRFFLRNKVPDNDLCPLLNQLAQALNGGNGKQPRPELQFIRQLRSSLWIIRVIRGLLGGTSTQLDFNRLIGKKRKEIIASKPSCVSAFFTIRDSSNPNAEDGKDFNRTIPSRR</sequence>
<dbReference type="RefSeq" id="WP_094091495.1">
    <property type="nucleotide sequence ID" value="NZ_CP016397.1"/>
</dbReference>
<dbReference type="InterPro" id="IPR049972">
    <property type="entry name" value="T4SS_AnkK"/>
</dbReference>
<dbReference type="InterPro" id="IPR036770">
    <property type="entry name" value="Ankyrin_rpt-contain_sf"/>
</dbReference>
<organism evidence="1 2">
    <name type="scientific">Legionella clemsonensis</name>
    <dbReference type="NCBI Taxonomy" id="1867846"/>
    <lineage>
        <taxon>Bacteria</taxon>
        <taxon>Pseudomonadati</taxon>
        <taxon>Pseudomonadota</taxon>
        <taxon>Gammaproteobacteria</taxon>
        <taxon>Legionellales</taxon>
        <taxon>Legionellaceae</taxon>
        <taxon>Legionella</taxon>
    </lineage>
</organism>
<protein>
    <recommendedName>
        <fullName evidence="3">Substrate of the Dot/Icm secretion system</fullName>
    </recommendedName>
</protein>
<evidence type="ECO:0008006" key="3">
    <source>
        <dbReference type="Google" id="ProtNLM"/>
    </source>
</evidence>
<name>A0A222P4A9_9GAMM</name>
<evidence type="ECO:0000313" key="1">
    <source>
        <dbReference type="EMBL" id="ASQ46657.1"/>
    </source>
</evidence>
<gene>
    <name evidence="1" type="ORF">clem_10555</name>
</gene>
<proteinExistence type="predicted"/>
<dbReference type="SUPFAM" id="SSF48403">
    <property type="entry name" value="Ankyrin repeat"/>
    <property type="match status" value="1"/>
</dbReference>
<reference evidence="2" key="1">
    <citation type="submission" date="2016-07" db="EMBL/GenBank/DDBJ databases">
        <authorList>
            <person name="Florea S."/>
            <person name="Webb J.S."/>
            <person name="Jaromczyk J."/>
            <person name="Schardl C.L."/>
        </authorList>
    </citation>
    <scope>NUCLEOTIDE SEQUENCE [LARGE SCALE GENOMIC DNA]</scope>
    <source>
        <strain evidence="2">CDC-D5610</strain>
    </source>
</reference>
<dbReference type="KEGG" id="lcd:clem_10555"/>